<dbReference type="RefSeq" id="WP_190993359.1">
    <property type="nucleotide sequence ID" value="NZ_JACOIK010000003.1"/>
</dbReference>
<evidence type="ECO:0000313" key="2">
    <source>
        <dbReference type="Proteomes" id="UP000602759"/>
    </source>
</evidence>
<keyword evidence="2" id="KW-1185">Reference proteome</keyword>
<reference evidence="1 2" key="1">
    <citation type="submission" date="2020-08" db="EMBL/GenBank/DDBJ databases">
        <title>Sphingobacterium sp. DN00404 isolated from aquaculture water.</title>
        <authorList>
            <person name="Zhang M."/>
        </authorList>
    </citation>
    <scope>NUCLEOTIDE SEQUENCE [LARGE SCALE GENOMIC DNA]</scope>
    <source>
        <strain evidence="1 2">DN00404</strain>
    </source>
</reference>
<evidence type="ECO:0000313" key="1">
    <source>
        <dbReference type="EMBL" id="MBD1432348.1"/>
    </source>
</evidence>
<accession>A0ABR7YM02</accession>
<organism evidence="1 2">
    <name type="scientific">Sphingobacterium micropteri</name>
    <dbReference type="NCBI Taxonomy" id="2763501"/>
    <lineage>
        <taxon>Bacteria</taxon>
        <taxon>Pseudomonadati</taxon>
        <taxon>Bacteroidota</taxon>
        <taxon>Sphingobacteriia</taxon>
        <taxon>Sphingobacteriales</taxon>
        <taxon>Sphingobacteriaceae</taxon>
        <taxon>Sphingobacterium</taxon>
    </lineage>
</organism>
<sequence>MDEKFITEIRGMFESLHERMRQNLPFWENEVDIIIANQETDRNKIELTFDYLLDYTRHGIGNEVYLRLIGYYRTVDPEGAAYYLQIYQEQEDEENV</sequence>
<dbReference type="Proteomes" id="UP000602759">
    <property type="component" value="Unassembled WGS sequence"/>
</dbReference>
<comment type="caution">
    <text evidence="1">The sequence shown here is derived from an EMBL/GenBank/DDBJ whole genome shotgun (WGS) entry which is preliminary data.</text>
</comment>
<name>A0ABR7YM02_9SPHI</name>
<protein>
    <submittedName>
        <fullName evidence="1">Uncharacterized protein</fullName>
    </submittedName>
</protein>
<proteinExistence type="predicted"/>
<gene>
    <name evidence="1" type="ORF">H8B06_05890</name>
</gene>
<dbReference type="EMBL" id="JACOIK010000003">
    <property type="protein sequence ID" value="MBD1432348.1"/>
    <property type="molecule type" value="Genomic_DNA"/>
</dbReference>